<evidence type="ECO:0000313" key="2">
    <source>
        <dbReference type="Proteomes" id="UP000509510"/>
    </source>
</evidence>
<gene>
    <name evidence="1" type="ORF">TRUGW13939_08372</name>
</gene>
<accession>A0A7H8R6L2</accession>
<dbReference type="OrthoDB" id="4223158at2759"/>
<organism evidence="1 2">
    <name type="scientific">Talaromyces rugulosus</name>
    <name type="common">Penicillium rugulosum</name>
    <dbReference type="NCBI Taxonomy" id="121627"/>
    <lineage>
        <taxon>Eukaryota</taxon>
        <taxon>Fungi</taxon>
        <taxon>Dikarya</taxon>
        <taxon>Ascomycota</taxon>
        <taxon>Pezizomycotina</taxon>
        <taxon>Eurotiomycetes</taxon>
        <taxon>Eurotiomycetidae</taxon>
        <taxon>Eurotiales</taxon>
        <taxon>Trichocomaceae</taxon>
        <taxon>Talaromyces</taxon>
        <taxon>Talaromyces sect. Islandici</taxon>
    </lineage>
</organism>
<dbReference type="GeneID" id="55995861"/>
<reference evidence="2" key="1">
    <citation type="submission" date="2020-06" db="EMBL/GenBank/DDBJ databases">
        <title>A chromosome-scale genome assembly of Talaromyces rugulosus W13939.</title>
        <authorList>
            <person name="Wang B."/>
            <person name="Guo L."/>
            <person name="Ye K."/>
            <person name="Wang L."/>
        </authorList>
    </citation>
    <scope>NUCLEOTIDE SEQUENCE [LARGE SCALE GENOMIC DNA]</scope>
    <source>
        <strain evidence="2">W13939</strain>
    </source>
</reference>
<name>A0A7H8R6L2_TALRU</name>
<dbReference type="AlphaFoldDB" id="A0A7H8R6L2"/>
<dbReference type="Proteomes" id="UP000509510">
    <property type="component" value="Chromosome IV"/>
</dbReference>
<sequence>MTNNVRSSGARHINVERLHKYTCNHSVEKDGCMFPPSHRASEVRINPHDSDVVLYKIKCNICEEKDVISDIVVNLLKEKIRVMLWGHLRMKEPGVLDPVDVKWTSGLKKRRKILVTFSYPKEGTEGEQGEIKAAIYPARKLDADRSHKWESIKVDMTFDAQFKSMELQVDIINRLDSFEKDWNEIKYPSTPYHSFLNFSSSGSEGGGDDLFDFEEPFSLE</sequence>
<evidence type="ECO:0000313" key="1">
    <source>
        <dbReference type="EMBL" id="QKX61225.1"/>
    </source>
</evidence>
<proteinExistence type="predicted"/>
<dbReference type="RefSeq" id="XP_035347400.1">
    <property type="nucleotide sequence ID" value="XM_035491507.1"/>
</dbReference>
<dbReference type="EMBL" id="CP055901">
    <property type="protein sequence ID" value="QKX61225.1"/>
    <property type="molecule type" value="Genomic_DNA"/>
</dbReference>
<protein>
    <submittedName>
        <fullName evidence="1">Uncharacterized protein</fullName>
    </submittedName>
</protein>
<keyword evidence="2" id="KW-1185">Reference proteome</keyword>
<dbReference type="KEGG" id="trg:TRUGW13939_08372"/>